<sequence>MPPLLPHFRRRGWFDLLFITHSFLLLLYHHHNIFHQHLHIRLFCRFVSLLCVLFNTVIALPRSFCLSLVLDRSFFCYSIIFSLLFRLQHSHLWTRTLKKRVYAKDMKPSALIQTILSIGVVSVHGGPVNVRLPTLNVVESSGLKSLDAGPQPPARPAANQKDGCKRTYEERAATLGFENLGHPCQRGQCIPMGSMELRHDRGAGFAAFGETVMPVLYSNAYDWHVINCTHEQYDDKPEAKSCGASSKALWSIGKAKENEKAPARFNSNKFPDDYLYFDLKSLFITTFVNVPNLKTAIVTFTGKRKDGQELTHTAKVINKERIPVTFPQNLFDTLVSFDVAVQIGGSSIDAKKLWPFALDDVAINEYIPRILPDGCNPRPKATGAQGPCSPRPTETRMVTARADEFKVNYSPFGLQVPHTYQGLSWPSEVTVHNISSINHNGERFWPGTPQPASKPNFFYGAGEVTWVATTQENRFGLEEISMACSFTRGNGEPCVITFVGRRDPYDGSGLPTIIEAKFTMKNPGGDMKDRALTKIDLNKLTTRAGAFHRLVRLSIFVDIAGTQTVTPFVFDNVKLSKELGEGVKCRVPGAKTVNFDDLKQGAPIPSVYQGFSFNEGTLEISDKRQFGPEQPGFLAITSSPNAARSPRGFEYDRPAKISSYISPSKEMLFDLESITLTVDIDAKNKTALNAFSFAVTVTDACGTMTNVFGKLNERLPWYNWVALEPGRSQVILTYPYKAISELQVNSIFPLGSVYFGKTVGFWIDDFKYRKYDGPTPGCVRCGWNLAYMCELPTISR</sequence>
<keyword evidence="2" id="KW-0472">Membrane</keyword>
<dbReference type="OrthoDB" id="5304976at2759"/>
<protein>
    <submittedName>
        <fullName evidence="3">Uncharacterized protein</fullName>
    </submittedName>
</protein>
<proteinExistence type="predicted"/>
<evidence type="ECO:0000256" key="2">
    <source>
        <dbReference type="SAM" id="Phobius"/>
    </source>
</evidence>
<dbReference type="EMBL" id="ML119816">
    <property type="protein sequence ID" value="RPA73565.1"/>
    <property type="molecule type" value="Genomic_DNA"/>
</dbReference>
<dbReference type="Proteomes" id="UP000275078">
    <property type="component" value="Unassembled WGS sequence"/>
</dbReference>
<keyword evidence="2" id="KW-0812">Transmembrane</keyword>
<gene>
    <name evidence="3" type="ORF">BJ508DRAFT_366671</name>
</gene>
<keyword evidence="2" id="KW-1133">Transmembrane helix</keyword>
<evidence type="ECO:0000313" key="3">
    <source>
        <dbReference type="EMBL" id="RPA73565.1"/>
    </source>
</evidence>
<keyword evidence="4" id="KW-1185">Reference proteome</keyword>
<evidence type="ECO:0000256" key="1">
    <source>
        <dbReference type="SAM" id="MobiDB-lite"/>
    </source>
</evidence>
<reference evidence="3 4" key="1">
    <citation type="journal article" date="2018" name="Nat. Ecol. Evol.">
        <title>Pezizomycetes genomes reveal the molecular basis of ectomycorrhizal truffle lifestyle.</title>
        <authorList>
            <person name="Murat C."/>
            <person name="Payen T."/>
            <person name="Noel B."/>
            <person name="Kuo A."/>
            <person name="Morin E."/>
            <person name="Chen J."/>
            <person name="Kohler A."/>
            <person name="Krizsan K."/>
            <person name="Balestrini R."/>
            <person name="Da Silva C."/>
            <person name="Montanini B."/>
            <person name="Hainaut M."/>
            <person name="Levati E."/>
            <person name="Barry K.W."/>
            <person name="Belfiori B."/>
            <person name="Cichocki N."/>
            <person name="Clum A."/>
            <person name="Dockter R.B."/>
            <person name="Fauchery L."/>
            <person name="Guy J."/>
            <person name="Iotti M."/>
            <person name="Le Tacon F."/>
            <person name="Lindquist E.A."/>
            <person name="Lipzen A."/>
            <person name="Malagnac F."/>
            <person name="Mello A."/>
            <person name="Molinier V."/>
            <person name="Miyauchi S."/>
            <person name="Poulain J."/>
            <person name="Riccioni C."/>
            <person name="Rubini A."/>
            <person name="Sitrit Y."/>
            <person name="Splivallo R."/>
            <person name="Traeger S."/>
            <person name="Wang M."/>
            <person name="Zifcakova L."/>
            <person name="Wipf D."/>
            <person name="Zambonelli A."/>
            <person name="Paolocci F."/>
            <person name="Nowrousian M."/>
            <person name="Ottonello S."/>
            <person name="Baldrian P."/>
            <person name="Spatafora J.W."/>
            <person name="Henrissat B."/>
            <person name="Nagy L.G."/>
            <person name="Aury J.M."/>
            <person name="Wincker P."/>
            <person name="Grigoriev I.V."/>
            <person name="Bonfante P."/>
            <person name="Martin F.M."/>
        </authorList>
    </citation>
    <scope>NUCLEOTIDE SEQUENCE [LARGE SCALE GENOMIC DNA]</scope>
    <source>
        <strain evidence="3 4">RN42</strain>
    </source>
</reference>
<name>A0A3N4HHU2_ASCIM</name>
<accession>A0A3N4HHU2</accession>
<feature type="region of interest" description="Disordered" evidence="1">
    <location>
        <begin position="144"/>
        <end position="163"/>
    </location>
</feature>
<feature type="transmembrane region" description="Helical" evidence="2">
    <location>
        <begin position="42"/>
        <end position="60"/>
    </location>
</feature>
<feature type="transmembrane region" description="Helical" evidence="2">
    <location>
        <begin position="12"/>
        <end position="30"/>
    </location>
</feature>
<organism evidence="3 4">
    <name type="scientific">Ascobolus immersus RN42</name>
    <dbReference type="NCBI Taxonomy" id="1160509"/>
    <lineage>
        <taxon>Eukaryota</taxon>
        <taxon>Fungi</taxon>
        <taxon>Dikarya</taxon>
        <taxon>Ascomycota</taxon>
        <taxon>Pezizomycotina</taxon>
        <taxon>Pezizomycetes</taxon>
        <taxon>Pezizales</taxon>
        <taxon>Ascobolaceae</taxon>
        <taxon>Ascobolus</taxon>
    </lineage>
</organism>
<dbReference type="AlphaFoldDB" id="A0A3N4HHU2"/>
<evidence type="ECO:0000313" key="4">
    <source>
        <dbReference type="Proteomes" id="UP000275078"/>
    </source>
</evidence>